<dbReference type="RefSeq" id="WP_004642201.1">
    <property type="nucleotide sequence ID" value="NZ_GG770474.1"/>
</dbReference>
<gene>
    <name evidence="1" type="ORF">HMP0015_0144</name>
</gene>
<proteinExistence type="predicted"/>
<name>D4XKA2_ACIHA</name>
<evidence type="ECO:0000313" key="2">
    <source>
        <dbReference type="Proteomes" id="UP000003085"/>
    </source>
</evidence>
<dbReference type="HOGENOM" id="CLU_2627461_0_0_6"/>
<feature type="non-terminal residue" evidence="1">
    <location>
        <position position="1"/>
    </location>
</feature>
<sequence length="77" mass="8492">RVFSDNPDQIEVVLLGKNKESADKLLLVEETMADGGSSEEACCGGDENHHDDCEHSQVEITDESDLEHDFKHFGCGE</sequence>
<dbReference type="EMBL" id="ADMT01000048">
    <property type="protein sequence ID" value="EFF84379.1"/>
    <property type="molecule type" value="Genomic_DNA"/>
</dbReference>
<organism evidence="1 2">
    <name type="scientific">Acinetobacter haemolyticus ATCC 19194</name>
    <dbReference type="NCBI Taxonomy" id="707232"/>
    <lineage>
        <taxon>Bacteria</taxon>
        <taxon>Pseudomonadati</taxon>
        <taxon>Pseudomonadota</taxon>
        <taxon>Gammaproteobacteria</taxon>
        <taxon>Moraxellales</taxon>
        <taxon>Moraxellaceae</taxon>
        <taxon>Acinetobacter</taxon>
    </lineage>
</organism>
<comment type="caution">
    <text evidence="1">The sequence shown here is derived from an EMBL/GenBank/DDBJ whole genome shotgun (WGS) entry which is preliminary data.</text>
</comment>
<evidence type="ECO:0000313" key="1">
    <source>
        <dbReference type="EMBL" id="EFF84379.1"/>
    </source>
</evidence>
<dbReference type="AlphaFoldDB" id="D4XKA2"/>
<accession>D4XKA2</accession>
<protein>
    <submittedName>
        <fullName evidence="1">Uncharacterized protein</fullName>
    </submittedName>
</protein>
<reference evidence="2" key="1">
    <citation type="submission" date="2010-03" db="EMBL/GenBank/DDBJ databases">
        <title>Complete sequence of Mobiluncus curtisii ATCC 43063.</title>
        <authorList>
            <person name="Muzny D."/>
            <person name="Qin X."/>
            <person name="Deng J."/>
            <person name="Jiang H."/>
            <person name="Liu Y."/>
            <person name="Qu J."/>
            <person name="Song X.-Z."/>
            <person name="Zhang L."/>
            <person name="Thornton R."/>
            <person name="Coyle M."/>
            <person name="Francisco L."/>
            <person name="Jackson L."/>
            <person name="Javaid M."/>
            <person name="Korchina V."/>
            <person name="Kovar C."/>
            <person name="Mata R."/>
            <person name="Mathew T."/>
            <person name="Ngo R."/>
            <person name="Nguyen L."/>
            <person name="Nguyen N."/>
            <person name="Okwuonu G."/>
            <person name="Ongeri F."/>
            <person name="Pham C."/>
            <person name="Simmons D."/>
            <person name="Wilczek-Boney K."/>
            <person name="Hale W."/>
            <person name="Jakkamsetti A."/>
            <person name="Pham P."/>
            <person name="Ruth R."/>
            <person name="San Lucas F."/>
            <person name="Warren J."/>
            <person name="Zhang J."/>
            <person name="Zhao Z."/>
            <person name="Zhou C."/>
            <person name="Zhu D."/>
            <person name="Lee S."/>
            <person name="Bess C."/>
            <person name="Blankenburg K."/>
            <person name="Forbes L."/>
            <person name="Fu Q."/>
            <person name="Gubbala S."/>
            <person name="Hirani K."/>
            <person name="Jayaseelan J.C."/>
            <person name="Lara F."/>
            <person name="Munidasa M."/>
            <person name="Palculict T."/>
            <person name="Patil S."/>
            <person name="Pu L.-L."/>
            <person name="Saada N."/>
            <person name="Tang L."/>
            <person name="Weissenberger G."/>
            <person name="Zhu Y."/>
            <person name="Hemphill L."/>
            <person name="Shang Y."/>
            <person name="Youmans B."/>
            <person name="Ayvaz T."/>
            <person name="Ross M."/>
            <person name="Santibanez J."/>
            <person name="Aqrawi P."/>
            <person name="Gross S."/>
            <person name="Joshi V."/>
            <person name="Fowler G."/>
            <person name="Nazareth L."/>
            <person name="Reid J."/>
            <person name="Worley K."/>
            <person name="Petrosino J."/>
            <person name="Highlander S."/>
            <person name="Gibbs R."/>
            <person name="Gibbs R."/>
        </authorList>
    </citation>
    <scope>NUCLEOTIDE SEQUENCE [LARGE SCALE GENOMIC DNA]</scope>
    <source>
        <strain evidence="2">ATCC 19194</strain>
    </source>
</reference>
<dbReference type="Proteomes" id="UP000003085">
    <property type="component" value="Unassembled WGS sequence"/>
</dbReference>